<protein>
    <submittedName>
        <fullName evidence="3">Uncharacterized protein</fullName>
    </submittedName>
</protein>
<evidence type="ECO:0000313" key="4">
    <source>
        <dbReference type="Proteomes" id="UP000054097"/>
    </source>
</evidence>
<accession>A0A0C2X7Y6</accession>
<dbReference type="HOGENOM" id="CLU_2470477_0_0_1"/>
<evidence type="ECO:0000256" key="1">
    <source>
        <dbReference type="SAM" id="MobiDB-lite"/>
    </source>
</evidence>
<keyword evidence="4" id="KW-1185">Reference proteome</keyword>
<evidence type="ECO:0000256" key="2">
    <source>
        <dbReference type="SAM" id="SignalP"/>
    </source>
</evidence>
<keyword evidence="2" id="KW-0732">Signal</keyword>
<feature type="chain" id="PRO_5002158537" evidence="2">
    <location>
        <begin position="21"/>
        <end position="88"/>
    </location>
</feature>
<gene>
    <name evidence="3" type="ORF">M408DRAFT_325641</name>
</gene>
<evidence type="ECO:0000313" key="3">
    <source>
        <dbReference type="EMBL" id="KIM34143.1"/>
    </source>
</evidence>
<name>A0A0C2X7Y6_SERVB</name>
<dbReference type="AlphaFoldDB" id="A0A0C2X7Y6"/>
<proteinExistence type="predicted"/>
<organism evidence="3 4">
    <name type="scientific">Serendipita vermifera MAFF 305830</name>
    <dbReference type="NCBI Taxonomy" id="933852"/>
    <lineage>
        <taxon>Eukaryota</taxon>
        <taxon>Fungi</taxon>
        <taxon>Dikarya</taxon>
        <taxon>Basidiomycota</taxon>
        <taxon>Agaricomycotina</taxon>
        <taxon>Agaricomycetes</taxon>
        <taxon>Sebacinales</taxon>
        <taxon>Serendipitaceae</taxon>
        <taxon>Serendipita</taxon>
    </lineage>
</organism>
<dbReference type="Proteomes" id="UP000054097">
    <property type="component" value="Unassembled WGS sequence"/>
</dbReference>
<reference evidence="4" key="2">
    <citation type="submission" date="2015-01" db="EMBL/GenBank/DDBJ databases">
        <title>Evolutionary Origins and Diversification of the Mycorrhizal Mutualists.</title>
        <authorList>
            <consortium name="DOE Joint Genome Institute"/>
            <consortium name="Mycorrhizal Genomics Consortium"/>
            <person name="Kohler A."/>
            <person name="Kuo A."/>
            <person name="Nagy L.G."/>
            <person name="Floudas D."/>
            <person name="Copeland A."/>
            <person name="Barry K.W."/>
            <person name="Cichocki N."/>
            <person name="Veneault-Fourrey C."/>
            <person name="LaButti K."/>
            <person name="Lindquist E.A."/>
            <person name="Lipzen A."/>
            <person name="Lundell T."/>
            <person name="Morin E."/>
            <person name="Murat C."/>
            <person name="Riley R."/>
            <person name="Ohm R."/>
            <person name="Sun H."/>
            <person name="Tunlid A."/>
            <person name="Henrissat B."/>
            <person name="Grigoriev I.V."/>
            <person name="Hibbett D.S."/>
            <person name="Martin F."/>
        </authorList>
    </citation>
    <scope>NUCLEOTIDE SEQUENCE [LARGE SCALE GENOMIC DNA]</scope>
    <source>
        <strain evidence="4">MAFF 305830</strain>
    </source>
</reference>
<reference evidence="3 4" key="1">
    <citation type="submission" date="2014-04" db="EMBL/GenBank/DDBJ databases">
        <authorList>
            <consortium name="DOE Joint Genome Institute"/>
            <person name="Kuo A."/>
            <person name="Zuccaro A."/>
            <person name="Kohler A."/>
            <person name="Nagy L.G."/>
            <person name="Floudas D."/>
            <person name="Copeland A."/>
            <person name="Barry K.W."/>
            <person name="Cichocki N."/>
            <person name="Veneault-Fourrey C."/>
            <person name="LaButti K."/>
            <person name="Lindquist E.A."/>
            <person name="Lipzen A."/>
            <person name="Lundell T."/>
            <person name="Morin E."/>
            <person name="Murat C."/>
            <person name="Sun H."/>
            <person name="Tunlid A."/>
            <person name="Henrissat B."/>
            <person name="Grigoriev I.V."/>
            <person name="Hibbett D.S."/>
            <person name="Martin F."/>
            <person name="Nordberg H.P."/>
            <person name="Cantor M.N."/>
            <person name="Hua S.X."/>
        </authorList>
    </citation>
    <scope>NUCLEOTIDE SEQUENCE [LARGE SCALE GENOMIC DNA]</scope>
    <source>
        <strain evidence="3 4">MAFF 305830</strain>
    </source>
</reference>
<feature type="signal peptide" evidence="2">
    <location>
        <begin position="1"/>
        <end position="20"/>
    </location>
</feature>
<sequence length="88" mass="9122">MHFTTIFGTVALLLASMATASPIPDTSIRAPVASSSPTRATTDGSNVSTRVVSADDSATTRTVTIIGPDGTPDYWLCTAAGCFQGWKK</sequence>
<feature type="region of interest" description="Disordered" evidence="1">
    <location>
        <begin position="25"/>
        <end position="53"/>
    </location>
</feature>
<dbReference type="EMBL" id="KN824277">
    <property type="protein sequence ID" value="KIM34143.1"/>
    <property type="molecule type" value="Genomic_DNA"/>
</dbReference>
<feature type="compositionally biased region" description="Polar residues" evidence="1">
    <location>
        <begin position="33"/>
        <end position="53"/>
    </location>
</feature>